<gene>
    <name evidence="2" type="ORF">EYF80_004958</name>
</gene>
<protein>
    <submittedName>
        <fullName evidence="2">Uncharacterized protein</fullName>
    </submittedName>
</protein>
<accession>A0A4Z2J5V5</accession>
<name>A0A4Z2J5V5_9TELE</name>
<reference evidence="2 3" key="1">
    <citation type="submission" date="2019-03" db="EMBL/GenBank/DDBJ databases">
        <title>First draft genome of Liparis tanakae, snailfish: a comprehensive survey of snailfish specific genes.</title>
        <authorList>
            <person name="Kim W."/>
            <person name="Song I."/>
            <person name="Jeong J.-H."/>
            <person name="Kim D."/>
            <person name="Kim S."/>
            <person name="Ryu S."/>
            <person name="Song J.Y."/>
            <person name="Lee S.K."/>
        </authorList>
    </citation>
    <scope>NUCLEOTIDE SEQUENCE [LARGE SCALE GENOMIC DNA]</scope>
    <source>
        <tissue evidence="2">Muscle</tissue>
    </source>
</reference>
<keyword evidence="1" id="KW-0472">Membrane</keyword>
<evidence type="ECO:0000313" key="2">
    <source>
        <dbReference type="EMBL" id="TNN84913.1"/>
    </source>
</evidence>
<dbReference type="Proteomes" id="UP000314294">
    <property type="component" value="Unassembled WGS sequence"/>
</dbReference>
<keyword evidence="1" id="KW-0812">Transmembrane</keyword>
<dbReference type="EMBL" id="SRLO01000024">
    <property type="protein sequence ID" value="TNN84913.1"/>
    <property type="molecule type" value="Genomic_DNA"/>
</dbReference>
<proteinExistence type="predicted"/>
<comment type="caution">
    <text evidence="2">The sequence shown here is derived from an EMBL/GenBank/DDBJ whole genome shotgun (WGS) entry which is preliminary data.</text>
</comment>
<evidence type="ECO:0000256" key="1">
    <source>
        <dbReference type="SAM" id="Phobius"/>
    </source>
</evidence>
<organism evidence="2 3">
    <name type="scientific">Liparis tanakae</name>
    <name type="common">Tanaka's snailfish</name>
    <dbReference type="NCBI Taxonomy" id="230148"/>
    <lineage>
        <taxon>Eukaryota</taxon>
        <taxon>Metazoa</taxon>
        <taxon>Chordata</taxon>
        <taxon>Craniata</taxon>
        <taxon>Vertebrata</taxon>
        <taxon>Euteleostomi</taxon>
        <taxon>Actinopterygii</taxon>
        <taxon>Neopterygii</taxon>
        <taxon>Teleostei</taxon>
        <taxon>Neoteleostei</taxon>
        <taxon>Acanthomorphata</taxon>
        <taxon>Eupercaria</taxon>
        <taxon>Perciformes</taxon>
        <taxon>Cottioidei</taxon>
        <taxon>Cottales</taxon>
        <taxon>Liparidae</taxon>
        <taxon>Liparis</taxon>
    </lineage>
</organism>
<keyword evidence="3" id="KW-1185">Reference proteome</keyword>
<sequence length="126" mass="14531">MNLLLGEGRSSSGYPTRCFGFEPIDVVSCNIPEPREDEIIPEIRRFFNPFCHEVQQKQTSVLVSVVHRPPRQAHSNGYLWDLTPGTSEALQVYCHHFLLFLLLHYFFHFFGKAVRSSRTNLTFDSG</sequence>
<evidence type="ECO:0000313" key="3">
    <source>
        <dbReference type="Proteomes" id="UP000314294"/>
    </source>
</evidence>
<dbReference type="AlphaFoldDB" id="A0A4Z2J5V5"/>
<feature type="transmembrane region" description="Helical" evidence="1">
    <location>
        <begin position="90"/>
        <end position="110"/>
    </location>
</feature>
<keyword evidence="1" id="KW-1133">Transmembrane helix</keyword>